<comment type="caution">
    <text evidence="3">The sequence shown here is derived from an EMBL/GenBank/DDBJ whole genome shotgun (WGS) entry which is preliminary data.</text>
</comment>
<dbReference type="PROSITE" id="PS51125">
    <property type="entry name" value="NHL"/>
    <property type="match status" value="1"/>
</dbReference>
<organism evidence="3 4">
    <name type="scientific">Adineta steineri</name>
    <dbReference type="NCBI Taxonomy" id="433720"/>
    <lineage>
        <taxon>Eukaryota</taxon>
        <taxon>Metazoa</taxon>
        <taxon>Spiralia</taxon>
        <taxon>Gnathifera</taxon>
        <taxon>Rotifera</taxon>
        <taxon>Eurotatoria</taxon>
        <taxon>Bdelloidea</taxon>
        <taxon>Adinetida</taxon>
        <taxon>Adinetidae</taxon>
        <taxon>Adineta</taxon>
    </lineage>
</organism>
<dbReference type="PANTHER" id="PTHR24104:SF25">
    <property type="entry name" value="PROTEIN LIN-41"/>
    <property type="match status" value="1"/>
</dbReference>
<evidence type="ECO:0000256" key="1">
    <source>
        <dbReference type="ARBA" id="ARBA00022737"/>
    </source>
</evidence>
<evidence type="ECO:0008006" key="5">
    <source>
        <dbReference type="Google" id="ProtNLM"/>
    </source>
</evidence>
<reference evidence="3" key="1">
    <citation type="submission" date="2021-02" db="EMBL/GenBank/DDBJ databases">
        <authorList>
            <person name="Nowell W R."/>
        </authorList>
    </citation>
    <scope>NUCLEOTIDE SEQUENCE</scope>
</reference>
<dbReference type="CDD" id="cd05819">
    <property type="entry name" value="NHL"/>
    <property type="match status" value="1"/>
</dbReference>
<dbReference type="InterPro" id="IPR050952">
    <property type="entry name" value="TRIM-NHL_E3_ligases"/>
</dbReference>
<dbReference type="Proteomes" id="UP000663891">
    <property type="component" value="Unassembled WGS sequence"/>
</dbReference>
<keyword evidence="1" id="KW-0677">Repeat</keyword>
<dbReference type="EMBL" id="CAJNON010000184">
    <property type="protein sequence ID" value="CAF1078687.1"/>
    <property type="molecule type" value="Genomic_DNA"/>
</dbReference>
<dbReference type="Pfam" id="PF01436">
    <property type="entry name" value="NHL"/>
    <property type="match status" value="1"/>
</dbReference>
<dbReference type="OrthoDB" id="10060381at2759"/>
<protein>
    <recommendedName>
        <fullName evidence="5">NHL repeat containing protein</fullName>
    </recommendedName>
</protein>
<evidence type="ECO:0000313" key="3">
    <source>
        <dbReference type="EMBL" id="CAF1078687.1"/>
    </source>
</evidence>
<dbReference type="GO" id="GO:0008270">
    <property type="term" value="F:zinc ion binding"/>
    <property type="evidence" value="ECO:0007669"/>
    <property type="project" value="UniProtKB-KW"/>
</dbReference>
<evidence type="ECO:0000313" key="4">
    <source>
        <dbReference type="Proteomes" id="UP000663891"/>
    </source>
</evidence>
<proteinExistence type="predicted"/>
<accession>A0A814MFL2</accession>
<sequence>MHPYGSIYKEYFNPANPNENRLVYDDDSCESNQFGFTIALETNIIYILVVTSWSSDETGTFSIFVSGPDNVNLTNISSPSVIEVRYSTAVQSNYSSELNTSSQTYSRDCRKSNYYYETIRMNVLETGYYALSSNSSMNTFGDIYKDDFNPMNRFENLLSQNYQSCSYQDFKFIVYLYTGTTYILVVTTSSPNMTGNFSIMTSGPNNITLNPYKQSVYISDQNNNRVVKWRKDAKEGRIVAGGNGKGEKLNQLSSPQGLIVDDVDEIYVADSGNDRVMRWCEGKEEGEIIVGGNGYGNQSNQLNRPTGLSFDDEGNLYVGDNSNHRIQKFDLIL</sequence>
<dbReference type="InterPro" id="IPR011042">
    <property type="entry name" value="6-blade_b-propeller_TolB-like"/>
</dbReference>
<name>A0A814MFL2_9BILA</name>
<feature type="repeat" description="NHL" evidence="2">
    <location>
        <begin position="301"/>
        <end position="332"/>
    </location>
</feature>
<dbReference type="SUPFAM" id="SSF63825">
    <property type="entry name" value="YWTD domain"/>
    <property type="match status" value="1"/>
</dbReference>
<gene>
    <name evidence="3" type="ORF">VCS650_LOCUS18887</name>
</gene>
<dbReference type="AlphaFoldDB" id="A0A814MFL2"/>
<dbReference type="InterPro" id="IPR001258">
    <property type="entry name" value="NHL_repeat"/>
</dbReference>
<dbReference type="PANTHER" id="PTHR24104">
    <property type="entry name" value="E3 UBIQUITIN-PROTEIN LIGASE NHLRC1-RELATED"/>
    <property type="match status" value="1"/>
</dbReference>
<dbReference type="Gene3D" id="2.120.10.30">
    <property type="entry name" value="TolB, C-terminal domain"/>
    <property type="match status" value="1"/>
</dbReference>
<evidence type="ECO:0000256" key="2">
    <source>
        <dbReference type="PROSITE-ProRule" id="PRU00504"/>
    </source>
</evidence>